<dbReference type="EMBL" id="UINC01002915">
    <property type="protein sequence ID" value="SVA01556.1"/>
    <property type="molecule type" value="Genomic_DNA"/>
</dbReference>
<dbReference type="GO" id="GO:0006751">
    <property type="term" value="P:glutathione catabolic process"/>
    <property type="evidence" value="ECO:0007669"/>
    <property type="project" value="InterPro"/>
</dbReference>
<evidence type="ECO:0000256" key="2">
    <source>
        <dbReference type="ARBA" id="ARBA00023239"/>
    </source>
</evidence>
<dbReference type="GO" id="GO:0061928">
    <property type="term" value="F:glutathione specific gamma-glutamylcyclotransferase activity"/>
    <property type="evidence" value="ECO:0007669"/>
    <property type="project" value="UniProtKB-EC"/>
</dbReference>
<dbReference type="InterPro" id="IPR006840">
    <property type="entry name" value="ChaC"/>
</dbReference>
<evidence type="ECO:0000313" key="3">
    <source>
        <dbReference type="EMBL" id="SVA01556.1"/>
    </source>
</evidence>
<gene>
    <name evidence="3" type="ORF">METZ01_LOCUS54410</name>
</gene>
<dbReference type="InterPro" id="IPR036568">
    <property type="entry name" value="GGCT-like_sf"/>
</dbReference>
<protein>
    <recommendedName>
        <fullName evidence="1">glutathione-specific gamma-glutamylcyclotransferase</fullName>
        <ecNumber evidence="1">4.3.2.7</ecNumber>
    </recommendedName>
</protein>
<organism evidence="3">
    <name type="scientific">marine metagenome</name>
    <dbReference type="NCBI Taxonomy" id="408172"/>
    <lineage>
        <taxon>unclassified sequences</taxon>
        <taxon>metagenomes</taxon>
        <taxon>ecological metagenomes</taxon>
    </lineage>
</organism>
<dbReference type="Pfam" id="PF04752">
    <property type="entry name" value="ChaC"/>
    <property type="match status" value="1"/>
</dbReference>
<dbReference type="Gene3D" id="3.10.490.10">
    <property type="entry name" value="Gamma-glutamyl cyclotransferase-like"/>
    <property type="match status" value="1"/>
</dbReference>
<proteinExistence type="predicted"/>
<dbReference type="CDD" id="cd06661">
    <property type="entry name" value="GGCT_like"/>
    <property type="match status" value="1"/>
</dbReference>
<evidence type="ECO:0000256" key="1">
    <source>
        <dbReference type="ARBA" id="ARBA00012344"/>
    </source>
</evidence>
<dbReference type="SUPFAM" id="SSF110857">
    <property type="entry name" value="Gamma-glutamyl cyclotransferase-like"/>
    <property type="match status" value="1"/>
</dbReference>
<keyword evidence="2" id="KW-0456">Lyase</keyword>
<dbReference type="AlphaFoldDB" id="A0A381SC13"/>
<dbReference type="InterPro" id="IPR013024">
    <property type="entry name" value="GGCT-like"/>
</dbReference>
<dbReference type="PANTHER" id="PTHR12192">
    <property type="entry name" value="CATION TRANSPORT PROTEIN CHAC-RELATED"/>
    <property type="match status" value="1"/>
</dbReference>
<reference evidence="3" key="1">
    <citation type="submission" date="2018-05" db="EMBL/GenBank/DDBJ databases">
        <authorList>
            <person name="Lanie J.A."/>
            <person name="Ng W.-L."/>
            <person name="Kazmierczak K.M."/>
            <person name="Andrzejewski T.M."/>
            <person name="Davidsen T.M."/>
            <person name="Wayne K.J."/>
            <person name="Tettelin H."/>
            <person name="Glass J.I."/>
            <person name="Rusch D."/>
            <person name="Podicherti R."/>
            <person name="Tsui H.-C.T."/>
            <person name="Winkler M.E."/>
        </authorList>
    </citation>
    <scope>NUCLEOTIDE SEQUENCE</scope>
</reference>
<dbReference type="EC" id="4.3.2.7" evidence="1"/>
<sequence>MKRFDHLTTRERGQSLQRTIELAPDPETISLFAYGSLIWRPCFEVQSRCKAILHGYRRDFCVFTVEARGAPDSPGLGLGLRVDSASCQGVLIPLPEDGRSEALTSIWEREMLTAVYQPKWVSVEVDSKITTALAFVVDELHPQCAGDLSEEAQAVMIGSAVGELGSCRDYLVNTIDALRNVGIHDLPLEGLLRRVNLQISE</sequence>
<dbReference type="GO" id="GO:0005737">
    <property type="term" value="C:cytoplasm"/>
    <property type="evidence" value="ECO:0007669"/>
    <property type="project" value="TreeGrafter"/>
</dbReference>
<accession>A0A381SC13</accession>
<dbReference type="PANTHER" id="PTHR12192:SF2">
    <property type="entry name" value="GLUTATHIONE-SPECIFIC GAMMA-GLUTAMYLCYCLOTRANSFERASE 2"/>
    <property type="match status" value="1"/>
</dbReference>
<name>A0A381SC13_9ZZZZ</name>